<dbReference type="Proteomes" id="UP000717328">
    <property type="component" value="Unassembled WGS sequence"/>
</dbReference>
<feature type="compositionally biased region" description="Basic and acidic residues" evidence="1">
    <location>
        <begin position="95"/>
        <end position="105"/>
    </location>
</feature>
<feature type="compositionally biased region" description="Basic residues" evidence="1">
    <location>
        <begin position="175"/>
        <end position="187"/>
    </location>
</feature>
<evidence type="ECO:0000313" key="3">
    <source>
        <dbReference type="Proteomes" id="UP000717328"/>
    </source>
</evidence>
<evidence type="ECO:0000313" key="2">
    <source>
        <dbReference type="EMBL" id="KAG5639521.1"/>
    </source>
</evidence>
<proteinExistence type="predicted"/>
<reference evidence="2" key="1">
    <citation type="submission" date="2021-02" db="EMBL/GenBank/DDBJ databases">
        <authorList>
            <person name="Nieuwenhuis M."/>
            <person name="Van De Peppel L.J.J."/>
        </authorList>
    </citation>
    <scope>NUCLEOTIDE SEQUENCE</scope>
    <source>
        <strain evidence="2">D49</strain>
    </source>
</reference>
<feature type="compositionally biased region" description="Basic and acidic residues" evidence="1">
    <location>
        <begin position="71"/>
        <end position="84"/>
    </location>
</feature>
<dbReference type="EMBL" id="JABCKI010005719">
    <property type="protein sequence ID" value="KAG5639521.1"/>
    <property type="molecule type" value="Genomic_DNA"/>
</dbReference>
<organism evidence="2 3">
    <name type="scientific">Sphagnurus paluster</name>
    <dbReference type="NCBI Taxonomy" id="117069"/>
    <lineage>
        <taxon>Eukaryota</taxon>
        <taxon>Fungi</taxon>
        <taxon>Dikarya</taxon>
        <taxon>Basidiomycota</taxon>
        <taxon>Agaricomycotina</taxon>
        <taxon>Agaricomycetes</taxon>
        <taxon>Agaricomycetidae</taxon>
        <taxon>Agaricales</taxon>
        <taxon>Tricholomatineae</taxon>
        <taxon>Lyophyllaceae</taxon>
        <taxon>Sphagnurus</taxon>
    </lineage>
</organism>
<feature type="region of interest" description="Disordered" evidence="1">
    <location>
        <begin position="56"/>
        <end position="205"/>
    </location>
</feature>
<gene>
    <name evidence="2" type="ORF">H0H81_000666</name>
</gene>
<name>A0A9P7K5W5_9AGAR</name>
<feature type="compositionally biased region" description="Basic and acidic residues" evidence="1">
    <location>
        <begin position="1"/>
        <end position="11"/>
    </location>
</feature>
<accession>A0A9P7K5W5</accession>
<comment type="caution">
    <text evidence="2">The sequence shown here is derived from an EMBL/GenBank/DDBJ whole genome shotgun (WGS) entry which is preliminary data.</text>
</comment>
<dbReference type="OrthoDB" id="3365439at2759"/>
<sequence length="218" mass="24382">MRSIGKYKEELSGGESVESEKEGMRCVVLTHLFAFINPHKLKQTWVENKKIKSKWKAQKRKEGLLSTAHIVEGKGSDNEEKPESGSESEQEEVEKEQSSEPEEKPAPAPTPKKSTLHPSRAHIHPELAPKNSRRRRKIDEEIAAADPPLSLRDLTRQAYSKSTLHTFKADSSHRGGARGRGRGRGRGGRGGQGETGRGQPNMKLRMDAMLEKIKQTMQ</sequence>
<evidence type="ECO:0000256" key="1">
    <source>
        <dbReference type="SAM" id="MobiDB-lite"/>
    </source>
</evidence>
<feature type="region of interest" description="Disordered" evidence="1">
    <location>
        <begin position="1"/>
        <end position="21"/>
    </location>
</feature>
<dbReference type="AlphaFoldDB" id="A0A9P7K5W5"/>
<protein>
    <submittedName>
        <fullName evidence="2">Uncharacterized protein</fullName>
    </submittedName>
</protein>
<reference evidence="2" key="2">
    <citation type="submission" date="2021-10" db="EMBL/GenBank/DDBJ databases">
        <title>Phylogenomics reveals ancestral predisposition of the termite-cultivated fungus Termitomyces towards a domesticated lifestyle.</title>
        <authorList>
            <person name="Auxier B."/>
            <person name="Grum-Grzhimaylo A."/>
            <person name="Cardenas M.E."/>
            <person name="Lodge J.D."/>
            <person name="Laessoe T."/>
            <person name="Pedersen O."/>
            <person name="Smith M.E."/>
            <person name="Kuyper T.W."/>
            <person name="Franco-Molano E.A."/>
            <person name="Baroni T.J."/>
            <person name="Aanen D.K."/>
        </authorList>
    </citation>
    <scope>NUCLEOTIDE SEQUENCE</scope>
    <source>
        <strain evidence="2">D49</strain>
    </source>
</reference>
<keyword evidence="3" id="KW-1185">Reference proteome</keyword>